<evidence type="ECO:0000256" key="4">
    <source>
        <dbReference type="SAM" id="MobiDB-lite"/>
    </source>
</evidence>
<feature type="compositionally biased region" description="Acidic residues" evidence="4">
    <location>
        <begin position="337"/>
        <end position="346"/>
    </location>
</feature>
<proteinExistence type="inferred from homology"/>
<dbReference type="InterPro" id="IPR028364">
    <property type="entry name" value="Ribosomal_uL1/biogenesis"/>
</dbReference>
<dbReference type="Proteomes" id="UP000250275">
    <property type="component" value="Unassembled WGS sequence"/>
</dbReference>
<dbReference type="InterPro" id="IPR023674">
    <property type="entry name" value="Ribosomal_uL1-like"/>
</dbReference>
<dbReference type="SUPFAM" id="SSF56808">
    <property type="entry name" value="Ribosomal protein L1"/>
    <property type="match status" value="1"/>
</dbReference>
<feature type="region of interest" description="Disordered" evidence="4">
    <location>
        <begin position="334"/>
        <end position="355"/>
    </location>
</feature>
<name>A0A310SKS1_9HYME</name>
<dbReference type="Gene3D" id="3.40.50.790">
    <property type="match status" value="1"/>
</dbReference>
<sequence>MLSCWLTNSLRTIYNYNVGYNICSDIFMQTRNYAARKGTRERKRLKLQKRKVKAVVEKVGFQPVRKIDKSKLKTEVDPRKLIDDSWKSKTIDNVWIAKYHQKPVYSLKEAIQFHRETHHPTMCNKPDAAVIAFIDLNMQRQGKKKYIEKFTKLVKTPYIFRNNDTERKILAFCKNGKGQEDARNAGATEVGGIDLIKRIQNGTLNAKDYNYIVAHSDILTDLLLIRGILKRRFPNLAYGSLSNNMTTVVKRFKYGIMYTILPHSTFKEYGSINVTFGLLDMKMEELEENFSVLIKDIESVKPKSDGSFIERVEIRSELTRESFKIDCQNYLSKTVEEETEEQEQEKDETSVIEMH</sequence>
<accession>A0A310SKS1</accession>
<gene>
    <name evidence="5" type="ORF">WN48_02949</name>
</gene>
<evidence type="ECO:0000256" key="2">
    <source>
        <dbReference type="ARBA" id="ARBA00022980"/>
    </source>
</evidence>
<evidence type="ECO:0000313" key="5">
    <source>
        <dbReference type="EMBL" id="OAD56784.1"/>
    </source>
</evidence>
<dbReference type="PANTHER" id="PTHR36427:SF3">
    <property type="entry name" value="LARGE RIBOSOMAL SUBUNIT PROTEIN UL1M"/>
    <property type="match status" value="1"/>
</dbReference>
<evidence type="ECO:0000313" key="6">
    <source>
        <dbReference type="Proteomes" id="UP000250275"/>
    </source>
</evidence>
<dbReference type="AlphaFoldDB" id="A0A310SKS1"/>
<evidence type="ECO:0000256" key="1">
    <source>
        <dbReference type="ARBA" id="ARBA00010531"/>
    </source>
</evidence>
<protein>
    <submittedName>
        <fullName evidence="5">39S ribosomal protein L1, mitochondrial</fullName>
    </submittedName>
</protein>
<dbReference type="EMBL" id="KQ761799">
    <property type="protein sequence ID" value="OAD56784.1"/>
    <property type="molecule type" value="Genomic_DNA"/>
</dbReference>
<dbReference type="GO" id="GO:0005840">
    <property type="term" value="C:ribosome"/>
    <property type="evidence" value="ECO:0007669"/>
    <property type="project" value="UniProtKB-KW"/>
</dbReference>
<dbReference type="GO" id="GO:1990904">
    <property type="term" value="C:ribonucleoprotein complex"/>
    <property type="evidence" value="ECO:0007669"/>
    <property type="project" value="UniProtKB-KW"/>
</dbReference>
<dbReference type="InterPro" id="IPR016095">
    <property type="entry name" value="Ribosomal_uL1_3-a/b-sand"/>
</dbReference>
<organism evidence="5 6">
    <name type="scientific">Eufriesea mexicana</name>
    <dbReference type="NCBI Taxonomy" id="516756"/>
    <lineage>
        <taxon>Eukaryota</taxon>
        <taxon>Metazoa</taxon>
        <taxon>Ecdysozoa</taxon>
        <taxon>Arthropoda</taxon>
        <taxon>Hexapoda</taxon>
        <taxon>Insecta</taxon>
        <taxon>Pterygota</taxon>
        <taxon>Neoptera</taxon>
        <taxon>Endopterygota</taxon>
        <taxon>Hymenoptera</taxon>
        <taxon>Apocrita</taxon>
        <taxon>Aculeata</taxon>
        <taxon>Apoidea</taxon>
        <taxon>Anthophila</taxon>
        <taxon>Apidae</taxon>
        <taxon>Eufriesea</taxon>
    </lineage>
</organism>
<keyword evidence="3" id="KW-0687">Ribonucleoprotein</keyword>
<reference evidence="5 6" key="1">
    <citation type="submission" date="2015-07" db="EMBL/GenBank/DDBJ databases">
        <title>The genome of Eufriesea mexicana.</title>
        <authorList>
            <person name="Pan H."/>
            <person name="Kapheim K."/>
        </authorList>
    </citation>
    <scope>NUCLEOTIDE SEQUENCE [LARGE SCALE GENOMIC DNA]</scope>
    <source>
        <strain evidence="5">0111107269</strain>
        <tissue evidence="5">Whole body</tissue>
    </source>
</reference>
<dbReference type="PANTHER" id="PTHR36427">
    <property type="entry name" value="54S RIBOSOMAL PROTEIN L1, MITOCHONDRIAL"/>
    <property type="match status" value="1"/>
</dbReference>
<evidence type="ECO:0000256" key="3">
    <source>
        <dbReference type="ARBA" id="ARBA00023274"/>
    </source>
</evidence>
<dbReference type="Pfam" id="PF00687">
    <property type="entry name" value="Ribosomal_L1"/>
    <property type="match status" value="1"/>
</dbReference>
<comment type="similarity">
    <text evidence="1">Belongs to the universal ribosomal protein uL1 family.</text>
</comment>
<dbReference type="OrthoDB" id="1747252at2759"/>
<dbReference type="Gene3D" id="3.30.190.20">
    <property type="match status" value="1"/>
</dbReference>
<keyword evidence="6" id="KW-1185">Reference proteome</keyword>
<keyword evidence="2 5" id="KW-0689">Ribosomal protein</keyword>